<keyword evidence="3" id="KW-1185">Reference proteome</keyword>
<dbReference type="InterPro" id="IPR016181">
    <property type="entry name" value="Acyl_CoA_acyltransferase"/>
</dbReference>
<dbReference type="Gene3D" id="3.40.630.30">
    <property type="match status" value="1"/>
</dbReference>
<dbReference type="CDD" id="cd04301">
    <property type="entry name" value="NAT_SF"/>
    <property type="match status" value="1"/>
</dbReference>
<proteinExistence type="predicted"/>
<name>A0A4Q0VMT2_9BACI</name>
<dbReference type="GO" id="GO:0016747">
    <property type="term" value="F:acyltransferase activity, transferring groups other than amino-acyl groups"/>
    <property type="evidence" value="ECO:0007669"/>
    <property type="project" value="InterPro"/>
</dbReference>
<dbReference type="InterPro" id="IPR000182">
    <property type="entry name" value="GNAT_dom"/>
</dbReference>
<organism evidence="2 3">
    <name type="scientific">Anaerobacillus alkaliphilus</name>
    <dbReference type="NCBI Taxonomy" id="1548597"/>
    <lineage>
        <taxon>Bacteria</taxon>
        <taxon>Bacillati</taxon>
        <taxon>Bacillota</taxon>
        <taxon>Bacilli</taxon>
        <taxon>Bacillales</taxon>
        <taxon>Bacillaceae</taxon>
        <taxon>Anaerobacillus</taxon>
    </lineage>
</organism>
<dbReference type="AlphaFoldDB" id="A0A4Q0VMT2"/>
<dbReference type="Proteomes" id="UP000290649">
    <property type="component" value="Unassembled WGS sequence"/>
</dbReference>
<dbReference type="SUPFAM" id="SSF55729">
    <property type="entry name" value="Acyl-CoA N-acyltransferases (Nat)"/>
    <property type="match status" value="1"/>
</dbReference>
<dbReference type="PROSITE" id="PS51186">
    <property type="entry name" value="GNAT"/>
    <property type="match status" value="1"/>
</dbReference>
<evidence type="ECO:0000313" key="2">
    <source>
        <dbReference type="EMBL" id="RXI95583.1"/>
    </source>
</evidence>
<dbReference type="Pfam" id="PF00583">
    <property type="entry name" value="Acetyltransf_1"/>
    <property type="match status" value="1"/>
</dbReference>
<sequence length="263" mass="30936">MNDLEPKVLELDIAYLSTFTNKIITDWGYIFYNEDQPMYYDANHAHIYDVPANPTAVIEEVLQFFQTKNIPPRFYLYNLKNQEQLLETLKDYQFKIEEFISPVQIWDQKVRTRNSESQITFERVTETTLTEALDIECSIKEFGGREVREKAYIEEFHHPLFSHYLLRKDGIACATACLVEHNHQGRLESVATLEEFRGQGLIGELIYFIQREAKERNLKNLWIFPINETIEKVYVKYGFETLGKFTHGHAYLSGKSITEIREG</sequence>
<protein>
    <submittedName>
        <fullName evidence="2">GNAT family N-acetyltransferase</fullName>
    </submittedName>
</protein>
<dbReference type="EMBL" id="QOUX01000050">
    <property type="protein sequence ID" value="RXI95583.1"/>
    <property type="molecule type" value="Genomic_DNA"/>
</dbReference>
<gene>
    <name evidence="2" type="ORF">DS745_24150</name>
</gene>
<feature type="domain" description="N-acetyltransferase" evidence="1">
    <location>
        <begin position="119"/>
        <end position="258"/>
    </location>
</feature>
<accession>A0A4Q0VMT2</accession>
<reference evidence="2 3" key="1">
    <citation type="journal article" date="2019" name="Int. J. Syst. Evol. Microbiol.">
        <title>Anaerobacillus alkaliphilus sp. nov., a novel alkaliphilic and moderately halophilic bacterium.</title>
        <authorList>
            <person name="Borsodi A.K."/>
            <person name="Aszalos J.M."/>
            <person name="Bihari P."/>
            <person name="Nagy I."/>
            <person name="Schumann P."/>
            <person name="Sproer C."/>
            <person name="Kovacs A.L."/>
            <person name="Boka K."/>
            <person name="Dobosy P."/>
            <person name="Ovari M."/>
            <person name="Szili-Kovacs T."/>
            <person name="Toth E."/>
        </authorList>
    </citation>
    <scope>NUCLEOTIDE SEQUENCE [LARGE SCALE GENOMIC DNA]</scope>
    <source>
        <strain evidence="2 3">B16-10</strain>
    </source>
</reference>
<comment type="caution">
    <text evidence="2">The sequence shown here is derived from an EMBL/GenBank/DDBJ whole genome shotgun (WGS) entry which is preliminary data.</text>
</comment>
<keyword evidence="2" id="KW-0808">Transferase</keyword>
<dbReference type="OrthoDB" id="2737536at2"/>
<evidence type="ECO:0000259" key="1">
    <source>
        <dbReference type="PROSITE" id="PS51186"/>
    </source>
</evidence>
<evidence type="ECO:0000313" key="3">
    <source>
        <dbReference type="Proteomes" id="UP000290649"/>
    </source>
</evidence>